<dbReference type="Gene3D" id="1.10.8.60">
    <property type="match status" value="1"/>
</dbReference>
<dbReference type="InterPro" id="IPR002197">
    <property type="entry name" value="HTH_Fis"/>
</dbReference>
<name>A0ABZ2K7T3_9BACT</name>
<evidence type="ECO:0000313" key="8">
    <source>
        <dbReference type="Proteomes" id="UP001379533"/>
    </source>
</evidence>
<keyword evidence="5" id="KW-0804">Transcription</keyword>
<dbReference type="Gene3D" id="3.40.50.300">
    <property type="entry name" value="P-loop containing nucleotide triphosphate hydrolases"/>
    <property type="match status" value="1"/>
</dbReference>
<organism evidence="7 8">
    <name type="scientific">Pendulispora brunnea</name>
    <dbReference type="NCBI Taxonomy" id="2905690"/>
    <lineage>
        <taxon>Bacteria</taxon>
        <taxon>Pseudomonadati</taxon>
        <taxon>Myxococcota</taxon>
        <taxon>Myxococcia</taxon>
        <taxon>Myxococcales</taxon>
        <taxon>Sorangiineae</taxon>
        <taxon>Pendulisporaceae</taxon>
        <taxon>Pendulispora</taxon>
    </lineage>
</organism>
<proteinExistence type="predicted"/>
<dbReference type="InterPro" id="IPR058031">
    <property type="entry name" value="AAA_lid_NorR"/>
</dbReference>
<dbReference type="Gene3D" id="1.10.10.60">
    <property type="entry name" value="Homeodomain-like"/>
    <property type="match status" value="1"/>
</dbReference>
<dbReference type="SUPFAM" id="SSF46689">
    <property type="entry name" value="Homeodomain-like"/>
    <property type="match status" value="1"/>
</dbReference>
<dbReference type="RefSeq" id="WP_394844027.1">
    <property type="nucleotide sequence ID" value="NZ_CP089982.1"/>
</dbReference>
<dbReference type="PROSITE" id="PS50045">
    <property type="entry name" value="SIGMA54_INTERACT_4"/>
    <property type="match status" value="1"/>
</dbReference>
<dbReference type="PANTHER" id="PTHR32071">
    <property type="entry name" value="TRANSCRIPTIONAL REGULATORY PROTEIN"/>
    <property type="match status" value="1"/>
</dbReference>
<feature type="domain" description="Sigma-54 factor interaction" evidence="6">
    <location>
        <begin position="29"/>
        <end position="254"/>
    </location>
</feature>
<protein>
    <submittedName>
        <fullName evidence="7">Sigma 54-interacting transcriptional regulator</fullName>
    </submittedName>
</protein>
<dbReference type="PROSITE" id="PS00688">
    <property type="entry name" value="SIGMA54_INTERACT_3"/>
    <property type="match status" value="1"/>
</dbReference>
<keyword evidence="2" id="KW-0067">ATP-binding</keyword>
<reference evidence="7 8" key="1">
    <citation type="submission" date="2021-12" db="EMBL/GenBank/DDBJ databases">
        <title>Discovery of the Pendulisporaceae a myxobacterial family with distinct sporulation behavior and unique specialized metabolism.</title>
        <authorList>
            <person name="Garcia R."/>
            <person name="Popoff A."/>
            <person name="Bader C.D."/>
            <person name="Loehr J."/>
            <person name="Walesch S."/>
            <person name="Walt C."/>
            <person name="Boldt J."/>
            <person name="Bunk B."/>
            <person name="Haeckl F.J.F.P.J."/>
            <person name="Gunesch A.P."/>
            <person name="Birkelbach J."/>
            <person name="Nuebel U."/>
            <person name="Pietschmann T."/>
            <person name="Bach T."/>
            <person name="Mueller R."/>
        </authorList>
    </citation>
    <scope>NUCLEOTIDE SEQUENCE [LARGE SCALE GENOMIC DNA]</scope>
    <source>
        <strain evidence="7 8">MSr12523</strain>
    </source>
</reference>
<dbReference type="InterPro" id="IPR025944">
    <property type="entry name" value="Sigma_54_int_dom_CS"/>
</dbReference>
<evidence type="ECO:0000256" key="3">
    <source>
        <dbReference type="ARBA" id="ARBA00023015"/>
    </source>
</evidence>
<dbReference type="Proteomes" id="UP001379533">
    <property type="component" value="Chromosome"/>
</dbReference>
<dbReference type="InterPro" id="IPR027417">
    <property type="entry name" value="P-loop_NTPase"/>
</dbReference>
<keyword evidence="3" id="KW-0805">Transcription regulation</keyword>
<dbReference type="InterPro" id="IPR003593">
    <property type="entry name" value="AAA+_ATPase"/>
</dbReference>
<evidence type="ECO:0000256" key="1">
    <source>
        <dbReference type="ARBA" id="ARBA00022741"/>
    </source>
</evidence>
<dbReference type="EMBL" id="CP089982">
    <property type="protein sequence ID" value="WXA93428.1"/>
    <property type="molecule type" value="Genomic_DNA"/>
</dbReference>
<dbReference type="InterPro" id="IPR009057">
    <property type="entry name" value="Homeodomain-like_sf"/>
</dbReference>
<evidence type="ECO:0000259" key="6">
    <source>
        <dbReference type="PROSITE" id="PS50045"/>
    </source>
</evidence>
<dbReference type="PROSITE" id="PS00676">
    <property type="entry name" value="SIGMA54_INTERACT_2"/>
    <property type="match status" value="1"/>
</dbReference>
<dbReference type="InterPro" id="IPR025943">
    <property type="entry name" value="Sigma_54_int_dom_ATP-bd_2"/>
</dbReference>
<accession>A0ABZ2K7T3</accession>
<dbReference type="SMART" id="SM00382">
    <property type="entry name" value="AAA"/>
    <property type="match status" value="1"/>
</dbReference>
<sequence>MKTSTAAALDERLESGFGQSLSDVESSGLVAVDPPLLRALRVVEQVAERRQGVLVTGPTGCGKELLATEVHRRSGRRGKFVAVNCAAFNEGLAESTLFGHVRGAFTGAVSNAPGAFVEAHGGTLFLDEIGELHLFVQAKLLRALEEGTVRPIGAARPTTVDVRIVAATNRDLRKEVAAGRFRADLYFRLATFVVEVPALRTRPGDLAALVARFHAQHDRASRVLLTEAAHQILLRYAWPGNVRELRNVMERVMSLAPPGNVDEATLLELAPELRTTAVDGESHETSTLRQALARSERRKIRAHLESGSTQRQKLADELGIHRSTLWRKMKRFTASTEADPPSSGF</sequence>
<keyword evidence="1" id="KW-0547">Nucleotide-binding</keyword>
<keyword evidence="8" id="KW-1185">Reference proteome</keyword>
<dbReference type="SUPFAM" id="SSF52540">
    <property type="entry name" value="P-loop containing nucleoside triphosphate hydrolases"/>
    <property type="match status" value="1"/>
</dbReference>
<keyword evidence="4" id="KW-0238">DNA-binding</keyword>
<dbReference type="Pfam" id="PF00158">
    <property type="entry name" value="Sigma54_activat"/>
    <property type="match status" value="1"/>
</dbReference>
<gene>
    <name evidence="7" type="ORF">LZC95_44110</name>
</gene>
<evidence type="ECO:0000256" key="4">
    <source>
        <dbReference type="ARBA" id="ARBA00023125"/>
    </source>
</evidence>
<evidence type="ECO:0000313" key="7">
    <source>
        <dbReference type="EMBL" id="WXA93428.1"/>
    </source>
</evidence>
<dbReference type="Pfam" id="PF25601">
    <property type="entry name" value="AAA_lid_14"/>
    <property type="match status" value="1"/>
</dbReference>
<evidence type="ECO:0000256" key="5">
    <source>
        <dbReference type="ARBA" id="ARBA00023163"/>
    </source>
</evidence>
<evidence type="ECO:0000256" key="2">
    <source>
        <dbReference type="ARBA" id="ARBA00022840"/>
    </source>
</evidence>
<dbReference type="Pfam" id="PF02954">
    <property type="entry name" value="HTH_8"/>
    <property type="match status" value="1"/>
</dbReference>
<dbReference type="CDD" id="cd00009">
    <property type="entry name" value="AAA"/>
    <property type="match status" value="1"/>
</dbReference>
<dbReference type="InterPro" id="IPR002078">
    <property type="entry name" value="Sigma_54_int"/>
</dbReference>